<keyword evidence="3" id="KW-1185">Reference proteome</keyword>
<dbReference type="Gene3D" id="3.10.180.10">
    <property type="entry name" value="2,3-Dihydroxybiphenyl 1,2-Dioxygenase, domain 1"/>
    <property type="match status" value="1"/>
</dbReference>
<keyword evidence="2" id="KW-0489">Methyltransferase</keyword>
<evidence type="ECO:0000313" key="2">
    <source>
        <dbReference type="EMBL" id="MBB4004254.1"/>
    </source>
</evidence>
<dbReference type="PANTHER" id="PTHR33990">
    <property type="entry name" value="PROTEIN YJDN-RELATED"/>
    <property type="match status" value="1"/>
</dbReference>
<name>A0A7W6HFH3_9HYPH</name>
<sequence length="183" mass="20304">MAAFDVVGWQAGIWPRRRPNKEAGPGRTHHLPMVRPRRSGESRNVFWVNLSRPSGRAGRCGCFRLPGGKEGDDLTVEFTVLGRKFVGLDGGLTCTPNEAVSFMVITKDQEETDRSWDAIVRNGGQESACGWCKDRWGHSWQVTPRLLLELTTSSDRDKARRAFGAMMTMGKIDIATIDAAARV</sequence>
<comment type="caution">
    <text evidence="2">The sequence shown here is derived from an EMBL/GenBank/DDBJ whole genome shotgun (WGS) entry which is preliminary data.</text>
</comment>
<accession>A0A7W6HFH3</accession>
<protein>
    <submittedName>
        <fullName evidence="2">Putative 3-demethylubiquinone-9 3-methyltransferase (Glyoxalase superfamily)</fullName>
    </submittedName>
</protein>
<dbReference type="SUPFAM" id="SSF54593">
    <property type="entry name" value="Glyoxalase/Bleomycin resistance protein/Dihydroxybiphenyl dioxygenase"/>
    <property type="match status" value="1"/>
</dbReference>
<dbReference type="GO" id="GO:0032259">
    <property type="term" value="P:methylation"/>
    <property type="evidence" value="ECO:0007669"/>
    <property type="project" value="UniProtKB-KW"/>
</dbReference>
<reference evidence="2 3" key="1">
    <citation type="submission" date="2020-08" db="EMBL/GenBank/DDBJ databases">
        <title>Genomic Encyclopedia of Type Strains, Phase IV (KMG-IV): sequencing the most valuable type-strain genomes for metagenomic binning, comparative biology and taxonomic classification.</title>
        <authorList>
            <person name="Goeker M."/>
        </authorList>
    </citation>
    <scope>NUCLEOTIDE SEQUENCE [LARGE SCALE GENOMIC DNA]</scope>
    <source>
        <strain evidence="2 3">DSM 103570</strain>
    </source>
</reference>
<dbReference type="EMBL" id="JACIEM010000004">
    <property type="protein sequence ID" value="MBB4004254.1"/>
    <property type="molecule type" value="Genomic_DNA"/>
</dbReference>
<proteinExistence type="predicted"/>
<evidence type="ECO:0000313" key="3">
    <source>
        <dbReference type="Proteomes" id="UP000588647"/>
    </source>
</evidence>
<dbReference type="Pfam" id="PF06983">
    <property type="entry name" value="3-dmu-9_3-mt"/>
    <property type="match status" value="1"/>
</dbReference>
<gene>
    <name evidence="2" type="ORF">GGR03_003342</name>
</gene>
<dbReference type="GO" id="GO:0008168">
    <property type="term" value="F:methyltransferase activity"/>
    <property type="evidence" value="ECO:0007669"/>
    <property type="project" value="UniProtKB-KW"/>
</dbReference>
<feature type="domain" description="PhnB-like" evidence="1">
    <location>
        <begin position="67"/>
        <end position="143"/>
    </location>
</feature>
<dbReference type="AlphaFoldDB" id="A0A7W6HFH3"/>
<keyword evidence="2" id="KW-0808">Transferase</keyword>
<keyword evidence="2" id="KW-0830">Ubiquinone</keyword>
<dbReference type="PANTHER" id="PTHR33990:SF2">
    <property type="entry name" value="PHNB-LIKE DOMAIN-CONTAINING PROTEIN"/>
    <property type="match status" value="1"/>
</dbReference>
<dbReference type="InterPro" id="IPR029068">
    <property type="entry name" value="Glyas_Bleomycin-R_OHBP_Dase"/>
</dbReference>
<evidence type="ECO:0000259" key="1">
    <source>
        <dbReference type="Pfam" id="PF06983"/>
    </source>
</evidence>
<dbReference type="InterPro" id="IPR028973">
    <property type="entry name" value="PhnB-like"/>
</dbReference>
<organism evidence="2 3">
    <name type="scientific">Aurantimonas endophytica</name>
    <dbReference type="NCBI Taxonomy" id="1522175"/>
    <lineage>
        <taxon>Bacteria</taxon>
        <taxon>Pseudomonadati</taxon>
        <taxon>Pseudomonadota</taxon>
        <taxon>Alphaproteobacteria</taxon>
        <taxon>Hyphomicrobiales</taxon>
        <taxon>Aurantimonadaceae</taxon>
        <taxon>Aurantimonas</taxon>
    </lineage>
</organism>
<dbReference type="Proteomes" id="UP000588647">
    <property type="component" value="Unassembled WGS sequence"/>
</dbReference>